<accession>A0AAN9R6L0</accession>
<comment type="caution">
    <text evidence="2">The sequence shown here is derived from an EMBL/GenBank/DDBJ whole genome shotgun (WGS) entry which is preliminary data.</text>
</comment>
<keyword evidence="3" id="KW-1185">Reference proteome</keyword>
<dbReference type="PANTHER" id="PTHR36019:SF7">
    <property type="match status" value="1"/>
</dbReference>
<proteinExistence type="predicted"/>
<reference evidence="2 3" key="1">
    <citation type="submission" date="2024-01" db="EMBL/GenBank/DDBJ databases">
        <title>The genomes of 5 underutilized Papilionoideae crops provide insights into root nodulation and disease resistanc.</title>
        <authorList>
            <person name="Jiang F."/>
        </authorList>
    </citation>
    <scope>NUCLEOTIDE SEQUENCE [LARGE SCALE GENOMIC DNA]</scope>
    <source>
        <strain evidence="2">LVBAO_FW01</strain>
        <tissue evidence="2">Leaves</tissue>
    </source>
</reference>
<dbReference type="AlphaFoldDB" id="A0AAN9R6L0"/>
<feature type="region of interest" description="Disordered" evidence="1">
    <location>
        <begin position="39"/>
        <end position="76"/>
    </location>
</feature>
<gene>
    <name evidence="2" type="ORF">VNO77_03050</name>
</gene>
<feature type="compositionally biased region" description="Polar residues" evidence="1">
    <location>
        <begin position="39"/>
        <end position="51"/>
    </location>
</feature>
<sequence length="100" mass="11245">MSLNCLTCGQVLQRVKSDKESLPETKSSRRKAPLQVDRTWSGNISPSQSQYAGGAVAKIKTEHRRTNSAGDVGPRLLRSSGKRRDWSYEDLFGKQDIRCY</sequence>
<organism evidence="2 3">
    <name type="scientific">Canavalia gladiata</name>
    <name type="common">Sword bean</name>
    <name type="synonym">Dolichos gladiatus</name>
    <dbReference type="NCBI Taxonomy" id="3824"/>
    <lineage>
        <taxon>Eukaryota</taxon>
        <taxon>Viridiplantae</taxon>
        <taxon>Streptophyta</taxon>
        <taxon>Embryophyta</taxon>
        <taxon>Tracheophyta</taxon>
        <taxon>Spermatophyta</taxon>
        <taxon>Magnoliopsida</taxon>
        <taxon>eudicotyledons</taxon>
        <taxon>Gunneridae</taxon>
        <taxon>Pentapetalae</taxon>
        <taxon>rosids</taxon>
        <taxon>fabids</taxon>
        <taxon>Fabales</taxon>
        <taxon>Fabaceae</taxon>
        <taxon>Papilionoideae</taxon>
        <taxon>50 kb inversion clade</taxon>
        <taxon>NPAAA clade</taxon>
        <taxon>indigoferoid/millettioid clade</taxon>
        <taxon>Phaseoleae</taxon>
        <taxon>Canavalia</taxon>
    </lineage>
</organism>
<evidence type="ECO:0000256" key="1">
    <source>
        <dbReference type="SAM" id="MobiDB-lite"/>
    </source>
</evidence>
<evidence type="ECO:0000313" key="2">
    <source>
        <dbReference type="EMBL" id="KAK7361026.1"/>
    </source>
</evidence>
<name>A0AAN9R6L0_CANGL</name>
<dbReference type="Proteomes" id="UP001367508">
    <property type="component" value="Unassembled WGS sequence"/>
</dbReference>
<dbReference type="PANTHER" id="PTHR36019">
    <property type="entry name" value="PLANT/PROTEIN"/>
    <property type="match status" value="1"/>
</dbReference>
<protein>
    <submittedName>
        <fullName evidence="2">Uncharacterized protein</fullName>
    </submittedName>
</protein>
<dbReference type="EMBL" id="JAYMYQ010000001">
    <property type="protein sequence ID" value="KAK7361026.1"/>
    <property type="molecule type" value="Genomic_DNA"/>
</dbReference>
<evidence type="ECO:0000313" key="3">
    <source>
        <dbReference type="Proteomes" id="UP001367508"/>
    </source>
</evidence>